<evidence type="ECO:0000259" key="2">
    <source>
        <dbReference type="Pfam" id="PF08302"/>
    </source>
</evidence>
<reference evidence="5" key="1">
    <citation type="journal article" date="2014" name="Genome Announc.">
        <title>Draft genome sequence of Rhodosporidium toruloides CECT1137, an oleaginous yeast of biotechnological interest.</title>
        <authorList>
            <person name="Morin N."/>
            <person name="Calcas X."/>
            <person name="Devillers H."/>
            <person name="Durrens P."/>
            <person name="Sherman D.J."/>
            <person name="Nicaud J.-M."/>
            <person name="Neuveglise C."/>
        </authorList>
    </citation>
    <scope>NUCLEOTIDE SEQUENCE</scope>
    <source>
        <strain evidence="5">CECT1137</strain>
    </source>
</reference>
<sequence>MVAGYRKPALEPSPATKLVRELVHFGQPAQPSHSLDGEREEVAVSRGKGKGKAKEQNGSNAEASATSDADDVTARLDKLSVQNGAQGKGETSKALKKLLRSTNHTVTIPGPGGKEEKRVLTSWKMADYAYKREPCPFPTRARGLFTEKVGKGESEEYRIVARGYDKFFNVNEVSWTKWDAIPQYSTGPYELTTKSNGCIILIAALTPSHIIVTSKHSVGRNASLSTEGGVSHSERGEYWLEKHVEKVGKTKADLAKELYEKNLTAVAELCDDSFEEHVLPYPPEMTGLHLHGLNHNSPILNTLPSSEVATFARKFGLIPTPYTVFPSVVAVRTYCETVEKAGGVEGPDGKLTPVEGFVVRGHRKGGSAGEAFFWKVKYDEPYLMYREWRELTRKLLASYPNLDSVSGNKIRNEESRLYLWWVRREIQRDHAKFEPWKHGKGIIKTREEFLEWQKTPEANKARRELGQKIEMDEEERKSRRFDRTVIVPVAVQGCGKTALGLELAHLFGWGHVQSDDFLQKKPAPHFLKAVKGLLDSKEVVIADKNNHLAKHREDLVSLAESVSPKHTVRLVALVWPTNSPSLPRDKFHALCASRIVKRGQNHQTLRAGELHESILWQFLGQHEPFDQEMNAADSKFDHVIEMRAEWAQDEALRHAVEELAKIDGVLPKGTQVPLAKNKLDEALRYANTWTTSVRKEESAQQVKQRAKAGAARYYGIAVDVDVKALVEKHLPQSEKDDENSLWSTLVKSSRVERKPHVTLVHRNEVESTDEAVRASKQALWDRYSALVDAATKSGKEQDKLAVELTLGPRLLWDGRAMSLEVSALTPKVAPKKGEAPHISLVDGRAAHITVGTRSSDIRPVEGKFLMEIVAKGGKSTEHGGAIHQVRIGEVKVPGKLAGLS</sequence>
<dbReference type="InterPro" id="IPR015965">
    <property type="entry name" value="tRNA_lig_PDEase"/>
</dbReference>
<dbReference type="PANTHER" id="PTHR32004">
    <property type="entry name" value="TRNA LIGASE"/>
    <property type="match status" value="1"/>
</dbReference>
<evidence type="ECO:0000313" key="5">
    <source>
        <dbReference type="EMBL" id="CDR35688.1"/>
    </source>
</evidence>
<evidence type="ECO:0000256" key="1">
    <source>
        <dbReference type="SAM" id="MobiDB-lite"/>
    </source>
</evidence>
<dbReference type="EMBL" id="LK052936">
    <property type="protein sequence ID" value="CDR35688.1"/>
    <property type="molecule type" value="Genomic_DNA"/>
</dbReference>
<dbReference type="Pfam" id="PF08303">
    <property type="entry name" value="tRNA_lig_kinase"/>
    <property type="match status" value="1"/>
</dbReference>
<dbReference type="AlphaFoldDB" id="A0A061AK34"/>
<dbReference type="PANTHER" id="PTHR32004:SF1">
    <property type="entry name" value="TRNA LIGASE"/>
    <property type="match status" value="1"/>
</dbReference>
<dbReference type="Pfam" id="PF09511">
    <property type="entry name" value="RNA_lig_T4_1"/>
    <property type="match status" value="1"/>
</dbReference>
<dbReference type="InterPro" id="IPR027417">
    <property type="entry name" value="P-loop_NTPase"/>
</dbReference>
<proteinExistence type="predicted"/>
<accession>A0A061AK34</accession>
<dbReference type="Pfam" id="PF08302">
    <property type="entry name" value="tRNA_lig_CPD"/>
    <property type="match status" value="1"/>
</dbReference>
<dbReference type="InterPro" id="IPR015966">
    <property type="entry name" value="tRNA_lig_kin_fungi"/>
</dbReference>
<feature type="domain" description="tRNA ligase phosphodiesterase" evidence="2">
    <location>
        <begin position="680"/>
        <end position="890"/>
    </location>
</feature>
<feature type="domain" description="tRNA ligase kinase" evidence="3">
    <location>
        <begin position="485"/>
        <end position="643"/>
    </location>
</feature>
<dbReference type="OrthoDB" id="276239at2759"/>
<dbReference type="GO" id="GO:0006388">
    <property type="term" value="P:tRNA splicing, via endonucleolytic cleavage and ligation"/>
    <property type="evidence" value="ECO:0007669"/>
    <property type="project" value="InterPro"/>
</dbReference>
<name>A0A061AK34_RHOTO</name>
<dbReference type="GO" id="GO:0005634">
    <property type="term" value="C:nucleus"/>
    <property type="evidence" value="ECO:0007669"/>
    <property type="project" value="TreeGrafter"/>
</dbReference>
<protein>
    <submittedName>
        <fullName evidence="5">RHTO0S01e04918g1_1</fullName>
    </submittedName>
</protein>
<dbReference type="SUPFAM" id="SSF52540">
    <property type="entry name" value="P-loop containing nucleoside triphosphate hydrolases"/>
    <property type="match status" value="1"/>
</dbReference>
<feature type="region of interest" description="Disordered" evidence="1">
    <location>
        <begin position="27"/>
        <end position="70"/>
    </location>
</feature>
<dbReference type="GO" id="GO:0005524">
    <property type="term" value="F:ATP binding"/>
    <property type="evidence" value="ECO:0007669"/>
    <property type="project" value="InterPro"/>
</dbReference>
<dbReference type="InterPro" id="IPR019039">
    <property type="entry name" value="T4-Rnl1-like_N"/>
</dbReference>
<evidence type="ECO:0000259" key="4">
    <source>
        <dbReference type="Pfam" id="PF09511"/>
    </source>
</evidence>
<feature type="domain" description="T4 RNA ligase 1-like N-terminal" evidence="4">
    <location>
        <begin position="141"/>
        <end position="383"/>
    </location>
</feature>
<dbReference type="GO" id="GO:0003972">
    <property type="term" value="F:RNA ligase (ATP) activity"/>
    <property type="evidence" value="ECO:0007669"/>
    <property type="project" value="InterPro"/>
</dbReference>
<organism evidence="5">
    <name type="scientific">Rhodotorula toruloides</name>
    <name type="common">Yeast</name>
    <name type="synonym">Rhodosporidium toruloides</name>
    <dbReference type="NCBI Taxonomy" id="5286"/>
    <lineage>
        <taxon>Eukaryota</taxon>
        <taxon>Fungi</taxon>
        <taxon>Dikarya</taxon>
        <taxon>Basidiomycota</taxon>
        <taxon>Pucciniomycotina</taxon>
        <taxon>Microbotryomycetes</taxon>
        <taxon>Sporidiobolales</taxon>
        <taxon>Sporidiobolaceae</taxon>
        <taxon>Rhodotorula</taxon>
    </lineage>
</organism>
<evidence type="ECO:0000259" key="3">
    <source>
        <dbReference type="Pfam" id="PF08303"/>
    </source>
</evidence>
<dbReference type="Gene3D" id="3.40.50.300">
    <property type="entry name" value="P-loop containing nucleotide triphosphate hydrolases"/>
    <property type="match status" value="1"/>
</dbReference>
<gene>
    <name evidence="5" type="ORF">RHTO0S_01e04918g</name>
</gene>